<keyword evidence="9" id="KW-0472">Membrane</keyword>
<evidence type="ECO:0000256" key="6">
    <source>
        <dbReference type="ARBA" id="ARBA00022692"/>
    </source>
</evidence>
<dbReference type="OrthoDB" id="8448705at2"/>
<dbReference type="Gene3D" id="3.30.1150.10">
    <property type="match status" value="1"/>
</dbReference>
<keyword evidence="10" id="KW-0735">Signal-anchor</keyword>
<comment type="similarity">
    <text evidence="2 10">Belongs to the TonB family.</text>
</comment>
<dbReference type="RefSeq" id="WP_141166204.1">
    <property type="nucleotide sequence ID" value="NZ_VHLH01000008.1"/>
</dbReference>
<dbReference type="GO" id="GO:0015891">
    <property type="term" value="P:siderophore transport"/>
    <property type="evidence" value="ECO:0007669"/>
    <property type="project" value="InterPro"/>
</dbReference>
<dbReference type="AlphaFoldDB" id="A0A506UA00"/>
<dbReference type="GO" id="GO:0031992">
    <property type="term" value="F:energy transducer activity"/>
    <property type="evidence" value="ECO:0007669"/>
    <property type="project" value="InterPro"/>
</dbReference>
<dbReference type="Proteomes" id="UP000320314">
    <property type="component" value="Unassembled WGS sequence"/>
</dbReference>
<feature type="compositionally biased region" description="Basic and acidic residues" evidence="11">
    <location>
        <begin position="111"/>
        <end position="123"/>
    </location>
</feature>
<feature type="compositionally biased region" description="Basic and acidic residues" evidence="11">
    <location>
        <begin position="70"/>
        <end position="98"/>
    </location>
</feature>
<keyword evidence="8" id="KW-1133">Transmembrane helix</keyword>
<dbReference type="PROSITE" id="PS52015">
    <property type="entry name" value="TONB_CTD"/>
    <property type="match status" value="1"/>
</dbReference>
<dbReference type="PANTHER" id="PTHR33446:SF2">
    <property type="entry name" value="PROTEIN TONB"/>
    <property type="match status" value="1"/>
</dbReference>
<keyword evidence="5 10" id="KW-0997">Cell inner membrane</keyword>
<proteinExistence type="inferred from homology"/>
<feature type="region of interest" description="Disordered" evidence="11">
    <location>
        <begin position="61"/>
        <end position="250"/>
    </location>
</feature>
<keyword evidence="4 10" id="KW-1003">Cell membrane</keyword>
<evidence type="ECO:0000256" key="5">
    <source>
        <dbReference type="ARBA" id="ARBA00022519"/>
    </source>
</evidence>
<dbReference type="GO" id="GO:0030288">
    <property type="term" value="C:outer membrane-bounded periplasmic space"/>
    <property type="evidence" value="ECO:0007669"/>
    <property type="project" value="InterPro"/>
</dbReference>
<feature type="domain" description="TonB C-terminal" evidence="12">
    <location>
        <begin position="251"/>
        <end position="341"/>
    </location>
</feature>
<keyword evidence="6" id="KW-0812">Transmembrane</keyword>
<gene>
    <name evidence="13" type="ORF">FJU11_06380</name>
</gene>
<dbReference type="NCBIfam" id="TIGR01352">
    <property type="entry name" value="tonB_Cterm"/>
    <property type="match status" value="1"/>
</dbReference>
<keyword evidence="3 10" id="KW-0813">Transport</keyword>
<dbReference type="GO" id="GO:0098797">
    <property type="term" value="C:plasma membrane protein complex"/>
    <property type="evidence" value="ECO:0007669"/>
    <property type="project" value="TreeGrafter"/>
</dbReference>
<sequence length="341" mass="36133">MGVRPTGSRVLVATMAVAGSLVIHAAIVAAFISPPEPVRIAGGQPGELRVMDDALASIATATAEPVETTRPAERAPDEDAVVPDRRDETVNEPADARAVEASTPDAQQAEPADRTARPVRSEAADVAVASDEPVNEALEPSEQPLAPEAALPSSPVSNAAEREQAIQPEPEPGPHIDEVPLPVARPEYTPPKRDPEPQRRAERKETSEPARTTRKSRADSGRSSSSSASSRRSTTRSERRNTAAGNAAVSNYPGKIVSGLRRALRYPSSARSRRLRGEAHVRFTVLASGSVTNVRVVRSSGSSILDRAAAATVRRAAPFPDIPQAAGRSSWTFTVPLAFRP</sequence>
<comment type="caution">
    <text evidence="13">The sequence shown here is derived from an EMBL/GenBank/DDBJ whole genome shotgun (WGS) entry which is preliminary data.</text>
</comment>
<evidence type="ECO:0000256" key="9">
    <source>
        <dbReference type="ARBA" id="ARBA00023136"/>
    </source>
</evidence>
<evidence type="ECO:0000256" key="2">
    <source>
        <dbReference type="ARBA" id="ARBA00006555"/>
    </source>
</evidence>
<evidence type="ECO:0000256" key="7">
    <source>
        <dbReference type="ARBA" id="ARBA00022927"/>
    </source>
</evidence>
<dbReference type="Pfam" id="PF03544">
    <property type="entry name" value="TonB_C"/>
    <property type="match status" value="1"/>
</dbReference>
<feature type="compositionally biased region" description="Low complexity" evidence="11">
    <location>
        <begin position="136"/>
        <end position="155"/>
    </location>
</feature>
<dbReference type="GO" id="GO:0055085">
    <property type="term" value="P:transmembrane transport"/>
    <property type="evidence" value="ECO:0007669"/>
    <property type="project" value="InterPro"/>
</dbReference>
<evidence type="ECO:0000256" key="10">
    <source>
        <dbReference type="RuleBase" id="RU362123"/>
    </source>
</evidence>
<accession>A0A506UA00</accession>
<dbReference type="InterPro" id="IPR037682">
    <property type="entry name" value="TonB_C"/>
</dbReference>
<dbReference type="InterPro" id="IPR003538">
    <property type="entry name" value="TonB"/>
</dbReference>
<keyword evidence="7 10" id="KW-0653">Protein transport</keyword>
<name>A0A506UA00_9HYPH</name>
<dbReference type="InterPro" id="IPR051045">
    <property type="entry name" value="TonB-dependent_transducer"/>
</dbReference>
<protein>
    <recommendedName>
        <fullName evidence="10">Protein TonB</fullName>
    </recommendedName>
</protein>
<evidence type="ECO:0000259" key="12">
    <source>
        <dbReference type="PROSITE" id="PS52015"/>
    </source>
</evidence>
<evidence type="ECO:0000256" key="1">
    <source>
        <dbReference type="ARBA" id="ARBA00004383"/>
    </source>
</evidence>
<dbReference type="PRINTS" id="PR01374">
    <property type="entry name" value="TONBPROTEIN"/>
</dbReference>
<comment type="subcellular location">
    <subcellularLocation>
        <location evidence="1 10">Cell inner membrane</location>
        <topology evidence="1 10">Single-pass membrane protein</topology>
        <orientation evidence="1 10">Periplasmic side</orientation>
    </subcellularLocation>
</comment>
<dbReference type="InterPro" id="IPR006260">
    <property type="entry name" value="TonB/TolA_C"/>
</dbReference>
<dbReference type="GO" id="GO:0015031">
    <property type="term" value="P:protein transport"/>
    <property type="evidence" value="ECO:0007669"/>
    <property type="project" value="UniProtKB-UniRule"/>
</dbReference>
<comment type="function">
    <text evidence="10">Interacts with outer membrane receptor proteins that carry out high-affinity binding and energy dependent uptake into the periplasmic space of specific substrates. It could act to transduce energy from the cytoplasmic membrane to specific energy-requiring processes in the outer membrane, resulting in the release into the periplasm of ligands bound by these outer membrane proteins.</text>
</comment>
<evidence type="ECO:0000256" key="4">
    <source>
        <dbReference type="ARBA" id="ARBA00022475"/>
    </source>
</evidence>
<evidence type="ECO:0000313" key="13">
    <source>
        <dbReference type="EMBL" id="TPW29894.1"/>
    </source>
</evidence>
<evidence type="ECO:0000256" key="3">
    <source>
        <dbReference type="ARBA" id="ARBA00022448"/>
    </source>
</evidence>
<reference evidence="13 14" key="1">
    <citation type="submission" date="2019-06" db="EMBL/GenBank/DDBJ databases">
        <authorList>
            <person name="Li M."/>
        </authorList>
    </citation>
    <scope>NUCLEOTIDE SEQUENCE [LARGE SCALE GENOMIC DNA]</scope>
    <source>
        <strain evidence="13 14">BGMRC6574</strain>
    </source>
</reference>
<dbReference type="PANTHER" id="PTHR33446">
    <property type="entry name" value="PROTEIN TONB-RELATED"/>
    <property type="match status" value="1"/>
</dbReference>
<evidence type="ECO:0000256" key="8">
    <source>
        <dbReference type="ARBA" id="ARBA00022989"/>
    </source>
</evidence>
<evidence type="ECO:0000256" key="11">
    <source>
        <dbReference type="SAM" id="MobiDB-lite"/>
    </source>
</evidence>
<dbReference type="SUPFAM" id="SSF74653">
    <property type="entry name" value="TolA/TonB C-terminal domain"/>
    <property type="match status" value="1"/>
</dbReference>
<keyword evidence="14" id="KW-1185">Reference proteome</keyword>
<dbReference type="EMBL" id="VHLH01000008">
    <property type="protein sequence ID" value="TPW29894.1"/>
    <property type="molecule type" value="Genomic_DNA"/>
</dbReference>
<feature type="compositionally biased region" description="Basic and acidic residues" evidence="11">
    <location>
        <begin position="190"/>
        <end position="208"/>
    </location>
</feature>
<evidence type="ECO:0000313" key="14">
    <source>
        <dbReference type="Proteomes" id="UP000320314"/>
    </source>
</evidence>
<feature type="compositionally biased region" description="Low complexity" evidence="11">
    <location>
        <begin position="221"/>
        <end position="232"/>
    </location>
</feature>
<organism evidence="13 14">
    <name type="scientific">Pararhizobium mangrovi</name>
    <dbReference type="NCBI Taxonomy" id="2590452"/>
    <lineage>
        <taxon>Bacteria</taxon>
        <taxon>Pseudomonadati</taxon>
        <taxon>Pseudomonadota</taxon>
        <taxon>Alphaproteobacteria</taxon>
        <taxon>Hyphomicrobiales</taxon>
        <taxon>Rhizobiaceae</taxon>
        <taxon>Rhizobium/Agrobacterium group</taxon>
        <taxon>Pararhizobium</taxon>
    </lineage>
</organism>